<keyword evidence="1" id="KW-0472">Membrane</keyword>
<evidence type="ECO:0000313" key="3">
    <source>
        <dbReference type="Proteomes" id="UP000199170"/>
    </source>
</evidence>
<dbReference type="STRING" id="660517.SAMN04487946_10838"/>
<dbReference type="EMBL" id="FNPB01000008">
    <property type="protein sequence ID" value="SDY18574.1"/>
    <property type="molecule type" value="Genomic_DNA"/>
</dbReference>
<proteinExistence type="predicted"/>
<keyword evidence="3" id="KW-1185">Reference proteome</keyword>
<evidence type="ECO:0000256" key="1">
    <source>
        <dbReference type="SAM" id="Phobius"/>
    </source>
</evidence>
<dbReference type="Proteomes" id="UP000199170">
    <property type="component" value="Unassembled WGS sequence"/>
</dbReference>
<keyword evidence="1" id="KW-1133">Transmembrane helix</keyword>
<evidence type="ECO:0000313" key="2">
    <source>
        <dbReference type="EMBL" id="SDY18574.1"/>
    </source>
</evidence>
<feature type="transmembrane region" description="Helical" evidence="1">
    <location>
        <begin position="51"/>
        <end position="71"/>
    </location>
</feature>
<name>A0A1H3HUZ2_9EURY</name>
<gene>
    <name evidence="2" type="ORF">SAMN04487946_10838</name>
</gene>
<keyword evidence="1" id="KW-0812">Transmembrane</keyword>
<protein>
    <submittedName>
        <fullName evidence="2">Uncharacterized protein</fullName>
    </submittedName>
</protein>
<accession>A0A1H3HUZ2</accession>
<organism evidence="2 3">
    <name type="scientific">Halobellus clavatus</name>
    <dbReference type="NCBI Taxonomy" id="660517"/>
    <lineage>
        <taxon>Archaea</taxon>
        <taxon>Methanobacteriati</taxon>
        <taxon>Methanobacteriota</taxon>
        <taxon>Stenosarchaea group</taxon>
        <taxon>Halobacteria</taxon>
        <taxon>Halobacteriales</taxon>
        <taxon>Haloferacaceae</taxon>
        <taxon>Halobellus</taxon>
    </lineage>
</organism>
<dbReference type="AlphaFoldDB" id="A0A1H3HUZ2"/>
<reference evidence="3" key="1">
    <citation type="submission" date="2016-10" db="EMBL/GenBank/DDBJ databases">
        <authorList>
            <person name="Varghese N."/>
            <person name="Submissions S."/>
        </authorList>
    </citation>
    <scope>NUCLEOTIDE SEQUENCE [LARGE SCALE GENOMIC DNA]</scope>
    <source>
        <strain evidence="3">CGMCC 1.10118</strain>
    </source>
</reference>
<sequence length="73" mass="7515">MMRQRSLVAAAVVASLAVALLWGAVRAVGGDSRVSTILADLTGVGPLGAPAFVLMLLPTGLAVGFALLVWLRW</sequence>